<comment type="caution">
    <text evidence="1">The sequence shown here is derived from an EMBL/GenBank/DDBJ whole genome shotgun (WGS) entry which is preliminary data.</text>
</comment>
<proteinExistence type="predicted"/>
<dbReference type="RefSeq" id="WP_203773343.1">
    <property type="nucleotide sequence ID" value="NZ_BAAABO010000038.1"/>
</dbReference>
<evidence type="ECO:0000313" key="1">
    <source>
        <dbReference type="EMBL" id="GID78431.1"/>
    </source>
</evidence>
<name>A0ABQ3YEL0_9ACTN</name>
<dbReference type="EMBL" id="BOMI01000146">
    <property type="protein sequence ID" value="GID78431.1"/>
    <property type="molecule type" value="Genomic_DNA"/>
</dbReference>
<reference evidence="1 2" key="1">
    <citation type="submission" date="2021-01" db="EMBL/GenBank/DDBJ databases">
        <title>Whole genome shotgun sequence of Actinoplanes deccanensis NBRC 13994.</title>
        <authorList>
            <person name="Komaki H."/>
            <person name="Tamura T."/>
        </authorList>
    </citation>
    <scope>NUCLEOTIDE SEQUENCE [LARGE SCALE GENOMIC DNA]</scope>
    <source>
        <strain evidence="1 2">NBRC 13994</strain>
    </source>
</reference>
<keyword evidence="2" id="KW-1185">Reference proteome</keyword>
<sequence>MAERFDPNIPPTGPASPCIEGEFVGTVVITEHPAIGTGNLVIDRTKPFEIEVKWHVFGNLVPLWLTALSRDTDKWVVTAYVESQGPGDEKILKSVEIPVGSPPFSMDQTYTAKIVVPEYTLKEETPGDPSQSGFYKVVVTTFLDSKLEGVGYDMMGYAEGPIIKAEDPK</sequence>
<dbReference type="Proteomes" id="UP000609879">
    <property type="component" value="Unassembled WGS sequence"/>
</dbReference>
<gene>
    <name evidence="1" type="ORF">Ade02nite_70720</name>
</gene>
<accession>A0ABQ3YEL0</accession>
<evidence type="ECO:0000313" key="2">
    <source>
        <dbReference type="Proteomes" id="UP000609879"/>
    </source>
</evidence>
<protein>
    <submittedName>
        <fullName evidence="1">Uncharacterized protein</fullName>
    </submittedName>
</protein>
<organism evidence="1 2">
    <name type="scientific">Paractinoplanes deccanensis</name>
    <dbReference type="NCBI Taxonomy" id="113561"/>
    <lineage>
        <taxon>Bacteria</taxon>
        <taxon>Bacillati</taxon>
        <taxon>Actinomycetota</taxon>
        <taxon>Actinomycetes</taxon>
        <taxon>Micromonosporales</taxon>
        <taxon>Micromonosporaceae</taxon>
        <taxon>Paractinoplanes</taxon>
    </lineage>
</organism>